<keyword evidence="3" id="KW-1185">Reference proteome</keyword>
<feature type="compositionally biased region" description="Low complexity" evidence="1">
    <location>
        <begin position="184"/>
        <end position="196"/>
    </location>
</feature>
<feature type="compositionally biased region" description="Low complexity" evidence="1">
    <location>
        <begin position="202"/>
        <end position="234"/>
    </location>
</feature>
<name>A0A0D6LNX3_9BILA</name>
<protein>
    <recommendedName>
        <fullName evidence="4">Saposin B-type domain-containing protein</fullName>
    </recommendedName>
</protein>
<feature type="region of interest" description="Disordered" evidence="1">
    <location>
        <begin position="168"/>
        <end position="294"/>
    </location>
</feature>
<dbReference type="AlphaFoldDB" id="A0A0D6LNX3"/>
<proteinExistence type="predicted"/>
<reference evidence="2 3" key="1">
    <citation type="submission" date="2013-05" db="EMBL/GenBank/DDBJ databases">
        <title>Draft genome of the parasitic nematode Anyclostoma ceylanicum.</title>
        <authorList>
            <person name="Mitreva M."/>
        </authorList>
    </citation>
    <scope>NUCLEOTIDE SEQUENCE [LARGE SCALE GENOMIC DNA]</scope>
</reference>
<accession>A0A0D6LNX3</accession>
<sequence>MATNGPPQRKDKVTPIKHFKSPTVINSKLCCVSAKNERGEAMFSGAKVQNHGITSSVLDRNPMESELERKTCRTALQRGRHVIESTVPALVQEETTRFRRKVAERMKEMMNAEVLSPESLTFTTYVAKYMSDDGPATTLPPCPEPNRTMFTTLAPSTVITTTTVTSCSSTAASTTAGTTGTGTTGAAQTATSTVGTTGTGTTGSVQTTASQGTTGTAQSTSKSVTTTIPAQTTTVPMQADRVAVEDDTTQVTASGGASTAASSSSAAGSSAASSSQSTNAPTVPSTTGTSAQVPVCGAQETVKGSKRSFVMPTLYSSAPESDPFHSWMSSIYEYMFKEEEICDQPPFKDLNSITEDQLYGFLATLSAAHPGPFCSLCDRFMNEVRERVFVVNPLWGEDAQHIMRLLYANIPTAKTFCSAVAPACYENYAARTRNITEATICLECTACMTAGNIIQCMDFLTDGYQEVIDVATVILRPERFCSLELQWCELNEMPNIMHCLYELCIESLKDTPQTAWLCSLIPDTPVMANQFLNIQQTKRTKSRKPYHDKFLNEIRHDEL</sequence>
<evidence type="ECO:0000313" key="2">
    <source>
        <dbReference type="EMBL" id="EPB69322.1"/>
    </source>
</evidence>
<evidence type="ECO:0000313" key="3">
    <source>
        <dbReference type="Proteomes" id="UP000054495"/>
    </source>
</evidence>
<feature type="compositionally biased region" description="Polar residues" evidence="1">
    <location>
        <begin position="279"/>
        <end position="292"/>
    </location>
</feature>
<dbReference type="Proteomes" id="UP000054495">
    <property type="component" value="Unassembled WGS sequence"/>
</dbReference>
<feature type="compositionally biased region" description="Low complexity" evidence="1">
    <location>
        <begin position="168"/>
        <end position="178"/>
    </location>
</feature>
<feature type="compositionally biased region" description="Low complexity" evidence="1">
    <location>
        <begin position="252"/>
        <end position="278"/>
    </location>
</feature>
<dbReference type="EMBL" id="KE125310">
    <property type="protein sequence ID" value="EPB69322.1"/>
    <property type="molecule type" value="Genomic_DNA"/>
</dbReference>
<evidence type="ECO:0008006" key="4">
    <source>
        <dbReference type="Google" id="ProtNLM"/>
    </source>
</evidence>
<organism evidence="2 3">
    <name type="scientific">Ancylostoma ceylanicum</name>
    <dbReference type="NCBI Taxonomy" id="53326"/>
    <lineage>
        <taxon>Eukaryota</taxon>
        <taxon>Metazoa</taxon>
        <taxon>Ecdysozoa</taxon>
        <taxon>Nematoda</taxon>
        <taxon>Chromadorea</taxon>
        <taxon>Rhabditida</taxon>
        <taxon>Rhabditina</taxon>
        <taxon>Rhabditomorpha</taxon>
        <taxon>Strongyloidea</taxon>
        <taxon>Ancylostomatidae</taxon>
        <taxon>Ancylostomatinae</taxon>
        <taxon>Ancylostoma</taxon>
    </lineage>
</organism>
<gene>
    <name evidence="2" type="ORF">ANCCEY_11587</name>
</gene>
<evidence type="ECO:0000256" key="1">
    <source>
        <dbReference type="SAM" id="MobiDB-lite"/>
    </source>
</evidence>